<dbReference type="GO" id="GO:0015144">
    <property type="term" value="F:carbohydrate transmembrane transporter activity"/>
    <property type="evidence" value="ECO:0007669"/>
    <property type="project" value="InterPro"/>
</dbReference>
<evidence type="ECO:0000256" key="5">
    <source>
        <dbReference type="SAM" id="MobiDB-lite"/>
    </source>
</evidence>
<evidence type="ECO:0000256" key="2">
    <source>
        <dbReference type="ARBA" id="ARBA00022448"/>
    </source>
</evidence>
<dbReference type="InterPro" id="IPR006060">
    <property type="entry name" value="Maltose/Cyclodextrin-bd"/>
</dbReference>
<feature type="compositionally biased region" description="Low complexity" evidence="5">
    <location>
        <begin position="28"/>
        <end position="49"/>
    </location>
</feature>
<dbReference type="PANTHER" id="PTHR30061:SF50">
    <property type="entry name" value="MALTOSE_MALTODEXTRIN-BINDING PERIPLASMIC PROTEIN"/>
    <property type="match status" value="1"/>
</dbReference>
<reference evidence="7 8" key="1">
    <citation type="submission" date="2020-05" db="EMBL/GenBank/DDBJ databases">
        <title>MicrobeNet Type strains.</title>
        <authorList>
            <person name="Nicholson A.C."/>
        </authorList>
    </citation>
    <scope>NUCLEOTIDE SEQUENCE [LARGE SCALE GENOMIC DNA]</scope>
    <source>
        <strain evidence="7 8">JCM 14547</strain>
    </source>
</reference>
<dbReference type="SUPFAM" id="SSF53850">
    <property type="entry name" value="Periplasmic binding protein-like II"/>
    <property type="match status" value="1"/>
</dbReference>
<evidence type="ECO:0000256" key="3">
    <source>
        <dbReference type="ARBA" id="ARBA00022597"/>
    </source>
</evidence>
<keyword evidence="2" id="KW-0813">Transport</keyword>
<sequence>MRIPLRAAVAAVGIAALTAGCSGGSGDGAAPAGTTAPEGGASAEETGAPARDDADLVVWTDELKIDPVTQIAEQFGEENGISVAVQAVTDLQSNFITANAASNGPDVVVGAHDWIGNMVQNGAIDPLQITADQLGQYSEVAVDAVTYDDQLYGLPYGVEALVLYRNTDLAPEAPATLDDAFATGLQLKEAGTVESAFNLPVGELGDAYHMQPLYTSLGGYVFGRDASGAYDPTDLGVGDEASQAAGARIQELGEGGSGVLTRSVSGDNSIALFADGQAPYLLSGPWARADVEAAGFGWDVQAVPGFAGAEPAQPFTGVQAFYVASNGANKAFAQEFVTGTMNTEEAMQTMYDGANIPPSLVSLQESEVAADPQLQAYLDAANAGEPMPSIPQMGAVFEPLGQAYSAIVGGADGAETMVQTGDTIRAAIS</sequence>
<dbReference type="EMBL" id="JABEMA010000061">
    <property type="protein sequence ID" value="NNH22693.1"/>
    <property type="molecule type" value="Genomic_DNA"/>
</dbReference>
<evidence type="ECO:0000256" key="6">
    <source>
        <dbReference type="SAM" id="SignalP"/>
    </source>
</evidence>
<evidence type="ECO:0000313" key="8">
    <source>
        <dbReference type="Proteomes" id="UP000555552"/>
    </source>
</evidence>
<keyword evidence="8" id="KW-1185">Reference proteome</keyword>
<dbReference type="GO" id="GO:0055052">
    <property type="term" value="C:ATP-binding cassette (ABC) transporter complex, substrate-binding subunit-containing"/>
    <property type="evidence" value="ECO:0007669"/>
    <property type="project" value="TreeGrafter"/>
</dbReference>
<organism evidence="7 8">
    <name type="scientific">Pseudokineococcus marinus</name>
    <dbReference type="NCBI Taxonomy" id="351215"/>
    <lineage>
        <taxon>Bacteria</taxon>
        <taxon>Bacillati</taxon>
        <taxon>Actinomycetota</taxon>
        <taxon>Actinomycetes</taxon>
        <taxon>Kineosporiales</taxon>
        <taxon>Kineosporiaceae</taxon>
        <taxon>Pseudokineococcus</taxon>
    </lineage>
</organism>
<keyword evidence="4 6" id="KW-0732">Signal</keyword>
<dbReference type="AlphaFoldDB" id="A0A849BMW4"/>
<accession>A0A849BMW4</accession>
<comment type="caution">
    <text evidence="7">The sequence shown here is derived from an EMBL/GenBank/DDBJ whole genome shotgun (WGS) entry which is preliminary data.</text>
</comment>
<dbReference type="PROSITE" id="PS51257">
    <property type="entry name" value="PROKAR_LIPOPROTEIN"/>
    <property type="match status" value="1"/>
</dbReference>
<feature type="region of interest" description="Disordered" evidence="5">
    <location>
        <begin position="24"/>
        <end position="50"/>
    </location>
</feature>
<protein>
    <submittedName>
        <fullName evidence="7">Extracellular solute-binding protein</fullName>
    </submittedName>
</protein>
<evidence type="ECO:0000256" key="4">
    <source>
        <dbReference type="ARBA" id="ARBA00022729"/>
    </source>
</evidence>
<dbReference type="GO" id="GO:0042956">
    <property type="term" value="P:maltodextrin transmembrane transport"/>
    <property type="evidence" value="ECO:0007669"/>
    <property type="project" value="TreeGrafter"/>
</dbReference>
<proteinExistence type="inferred from homology"/>
<comment type="similarity">
    <text evidence="1">Belongs to the bacterial solute-binding protein 1 family.</text>
</comment>
<dbReference type="RefSeq" id="WP_171202531.1">
    <property type="nucleotide sequence ID" value="NZ_BAAANP010000003.1"/>
</dbReference>
<dbReference type="PRINTS" id="PR00181">
    <property type="entry name" value="MALTOSEBP"/>
</dbReference>
<evidence type="ECO:0000313" key="7">
    <source>
        <dbReference type="EMBL" id="NNH22693.1"/>
    </source>
</evidence>
<evidence type="ECO:0000256" key="1">
    <source>
        <dbReference type="ARBA" id="ARBA00008520"/>
    </source>
</evidence>
<dbReference type="Pfam" id="PF13416">
    <property type="entry name" value="SBP_bac_8"/>
    <property type="match status" value="1"/>
</dbReference>
<feature type="chain" id="PRO_5038645053" evidence="6">
    <location>
        <begin position="22"/>
        <end position="429"/>
    </location>
</feature>
<feature type="signal peptide" evidence="6">
    <location>
        <begin position="1"/>
        <end position="21"/>
    </location>
</feature>
<dbReference type="Gene3D" id="3.40.190.10">
    <property type="entry name" value="Periplasmic binding protein-like II"/>
    <property type="match status" value="2"/>
</dbReference>
<dbReference type="GO" id="GO:0015768">
    <property type="term" value="P:maltose transport"/>
    <property type="evidence" value="ECO:0007669"/>
    <property type="project" value="TreeGrafter"/>
</dbReference>
<name>A0A849BMW4_9ACTN</name>
<keyword evidence="3" id="KW-0762">Sugar transport</keyword>
<gene>
    <name evidence="7" type="ORF">HLB09_06200</name>
</gene>
<dbReference type="PANTHER" id="PTHR30061">
    <property type="entry name" value="MALTOSE-BINDING PERIPLASMIC PROTEIN"/>
    <property type="match status" value="1"/>
</dbReference>
<dbReference type="GO" id="GO:1901982">
    <property type="term" value="F:maltose binding"/>
    <property type="evidence" value="ECO:0007669"/>
    <property type="project" value="TreeGrafter"/>
</dbReference>
<dbReference type="InterPro" id="IPR006059">
    <property type="entry name" value="SBP"/>
</dbReference>
<dbReference type="Proteomes" id="UP000555552">
    <property type="component" value="Unassembled WGS sequence"/>
</dbReference>